<organism evidence="3 4">
    <name type="scientific">Saprolegnia parasitica (strain CBS 223.65)</name>
    <dbReference type="NCBI Taxonomy" id="695850"/>
    <lineage>
        <taxon>Eukaryota</taxon>
        <taxon>Sar</taxon>
        <taxon>Stramenopiles</taxon>
        <taxon>Oomycota</taxon>
        <taxon>Saprolegniomycetes</taxon>
        <taxon>Saprolegniales</taxon>
        <taxon>Saprolegniaceae</taxon>
        <taxon>Saprolegnia</taxon>
    </lineage>
</organism>
<dbReference type="InterPro" id="IPR015449">
    <property type="entry name" value="K_chnl_Ca-activ_SK"/>
</dbReference>
<evidence type="ECO:0000256" key="1">
    <source>
        <dbReference type="SAM" id="MobiDB-lite"/>
    </source>
</evidence>
<feature type="region of interest" description="Disordered" evidence="1">
    <location>
        <begin position="29"/>
        <end position="54"/>
    </location>
</feature>
<dbReference type="OMA" id="TICIYEL"/>
<dbReference type="SUPFAM" id="SSF81324">
    <property type="entry name" value="Voltage-gated potassium channels"/>
    <property type="match status" value="1"/>
</dbReference>
<proteinExistence type="predicted"/>
<keyword evidence="2" id="KW-0472">Membrane</keyword>
<dbReference type="EMBL" id="KK583238">
    <property type="protein sequence ID" value="KDO24755.1"/>
    <property type="molecule type" value="Genomic_DNA"/>
</dbReference>
<name>A0A067C6J4_SAPPC</name>
<feature type="transmembrane region" description="Helical" evidence="2">
    <location>
        <begin position="383"/>
        <end position="405"/>
    </location>
</feature>
<feature type="compositionally biased region" description="Low complexity" evidence="1">
    <location>
        <begin position="33"/>
        <end position="43"/>
    </location>
</feature>
<dbReference type="Proteomes" id="UP000030745">
    <property type="component" value="Unassembled WGS sequence"/>
</dbReference>
<gene>
    <name evidence="3" type="ORF">SPRG_09617</name>
</gene>
<evidence type="ECO:0000256" key="2">
    <source>
        <dbReference type="SAM" id="Phobius"/>
    </source>
</evidence>
<dbReference type="OrthoDB" id="73653at2759"/>
<evidence type="ECO:0000313" key="4">
    <source>
        <dbReference type="Proteomes" id="UP000030745"/>
    </source>
</evidence>
<keyword evidence="2" id="KW-0812">Transmembrane</keyword>
<dbReference type="AlphaFoldDB" id="A0A067C6J4"/>
<keyword evidence="4" id="KW-1185">Reference proteome</keyword>
<dbReference type="RefSeq" id="XP_012204433.1">
    <property type="nucleotide sequence ID" value="XM_012349043.1"/>
</dbReference>
<sequence>MVVVSAKASDAAVAKPLAPIPKRASAYVPPRPAAAGPVPSSRRGVAKPHRHSAAVTYESRKLPPLARGAAAVPHRPSFLTSSWHKVRVAGRLKDLRRSLDPRSAERAAAPMRRMSLGLGRVNRKEKIVARFVLQLQLAVLKKETATTPMHLKDDPHTAHDLESRIGDWTLDGTFRQLNRRIFANAMLGLGLGLWEMQIAWDAAAKDGATKRIELTASAQGTILKLVLSASTLLLIKQLHTMYGLLVKEAHATSGSAIFPQLPPPWPRHLACRFALEVVIVAIHPPPFLDDYIHETACCMMFLRLYLVARVVRDHATVYQRRVDIVQNRFLTSQSPHFNWFFVVQIAFHQTPLLVVTCTTIAIWAALTICIYELERAYQPDVFTLRNAAWFTYSLLTIHGPGFHPISSRGHIVAGILVFSGLLFETLIVVAVSQLIGLDDKDRVLLAYLQDTETRDALRHRAQSVLKAWLRWRLAQRRCVGTKRVDHLEHRFWHAVERLHEVKNARELSAESNPMLDTLCCVESHVRRMAQTLRGPLCPHCHGMTIKQETAQASPSELRELQANYDAIIAQQRDMLSLLEKLPQSTLT</sequence>
<dbReference type="GO" id="GO:0016020">
    <property type="term" value="C:membrane"/>
    <property type="evidence" value="ECO:0007669"/>
    <property type="project" value="InterPro"/>
</dbReference>
<protein>
    <recommendedName>
        <fullName evidence="5">Potassium channel domain-containing protein</fullName>
    </recommendedName>
</protein>
<keyword evidence="2" id="KW-1133">Transmembrane helix</keyword>
<dbReference type="VEuPathDB" id="FungiDB:SPRG_09617"/>
<evidence type="ECO:0008006" key="5">
    <source>
        <dbReference type="Google" id="ProtNLM"/>
    </source>
</evidence>
<evidence type="ECO:0000313" key="3">
    <source>
        <dbReference type="EMBL" id="KDO24755.1"/>
    </source>
</evidence>
<feature type="transmembrane region" description="Helical" evidence="2">
    <location>
        <begin position="411"/>
        <end position="435"/>
    </location>
</feature>
<dbReference type="PANTHER" id="PTHR10153">
    <property type="entry name" value="SMALL CONDUCTANCE CALCIUM-ACTIVATED POTASSIUM CHANNEL"/>
    <property type="match status" value="1"/>
</dbReference>
<accession>A0A067C6J4</accession>
<feature type="transmembrane region" description="Helical" evidence="2">
    <location>
        <begin position="352"/>
        <end position="371"/>
    </location>
</feature>
<dbReference type="GO" id="GO:0016286">
    <property type="term" value="F:small conductance calcium-activated potassium channel activity"/>
    <property type="evidence" value="ECO:0007669"/>
    <property type="project" value="InterPro"/>
</dbReference>
<dbReference type="GeneID" id="24131771"/>
<dbReference type="KEGG" id="spar:SPRG_09617"/>
<reference evidence="3 4" key="1">
    <citation type="journal article" date="2013" name="PLoS Genet.">
        <title>Distinctive expansion of potential virulence genes in the genome of the oomycete fish pathogen Saprolegnia parasitica.</title>
        <authorList>
            <person name="Jiang R.H."/>
            <person name="de Bruijn I."/>
            <person name="Haas B.J."/>
            <person name="Belmonte R."/>
            <person name="Lobach L."/>
            <person name="Christie J."/>
            <person name="van den Ackerveken G."/>
            <person name="Bottin A."/>
            <person name="Bulone V."/>
            <person name="Diaz-Moreno S.M."/>
            <person name="Dumas B."/>
            <person name="Fan L."/>
            <person name="Gaulin E."/>
            <person name="Govers F."/>
            <person name="Grenville-Briggs L.J."/>
            <person name="Horner N.R."/>
            <person name="Levin J.Z."/>
            <person name="Mammella M."/>
            <person name="Meijer H.J."/>
            <person name="Morris P."/>
            <person name="Nusbaum C."/>
            <person name="Oome S."/>
            <person name="Phillips A.J."/>
            <person name="van Rooyen D."/>
            <person name="Rzeszutek E."/>
            <person name="Saraiva M."/>
            <person name="Secombes C.J."/>
            <person name="Seidl M.F."/>
            <person name="Snel B."/>
            <person name="Stassen J.H."/>
            <person name="Sykes S."/>
            <person name="Tripathy S."/>
            <person name="van den Berg H."/>
            <person name="Vega-Arreguin J.C."/>
            <person name="Wawra S."/>
            <person name="Young S.K."/>
            <person name="Zeng Q."/>
            <person name="Dieguez-Uribeondo J."/>
            <person name="Russ C."/>
            <person name="Tyler B.M."/>
            <person name="van West P."/>
        </authorList>
    </citation>
    <scope>NUCLEOTIDE SEQUENCE [LARGE SCALE GENOMIC DNA]</scope>
    <source>
        <strain evidence="3 4">CBS 223.65</strain>
    </source>
</reference>